<comment type="caution">
    <text evidence="2">The sequence shown here is derived from an EMBL/GenBank/DDBJ whole genome shotgun (WGS) entry which is preliminary data.</text>
</comment>
<sequence>MHRVNESMPALRGRDDPSTGQCRPCAGMTTLAATAADPVSGPFPVRDERGIRHWSRRGWRRCWCAR</sequence>
<protein>
    <submittedName>
        <fullName evidence="2">Uncharacterized protein</fullName>
    </submittedName>
</protein>
<gene>
    <name evidence="2" type="ORF">BZL30_2334</name>
</gene>
<dbReference type="Proteomes" id="UP000189229">
    <property type="component" value="Unassembled WGS sequence"/>
</dbReference>
<reference evidence="2 3" key="1">
    <citation type="submission" date="2017-02" db="EMBL/GenBank/DDBJ databases">
        <title>Complete genome sequences of Mycobacterium kansasii strains isolated from rhesus macaques.</title>
        <authorList>
            <person name="Panda A."/>
            <person name="Nagaraj S."/>
            <person name="Zhao X."/>
            <person name="Tettelin H."/>
            <person name="Detolla L.J."/>
        </authorList>
    </citation>
    <scope>NUCLEOTIDE SEQUENCE [LARGE SCALE GENOMIC DNA]</scope>
    <source>
        <strain evidence="2 3">11-3813</strain>
    </source>
</reference>
<accession>A0A1V3XIN0</accession>
<dbReference type="AlphaFoldDB" id="A0A1V3XIN0"/>
<proteinExistence type="predicted"/>
<organism evidence="2 3">
    <name type="scientific">Mycobacterium kansasii</name>
    <dbReference type="NCBI Taxonomy" id="1768"/>
    <lineage>
        <taxon>Bacteria</taxon>
        <taxon>Bacillati</taxon>
        <taxon>Actinomycetota</taxon>
        <taxon>Actinomycetes</taxon>
        <taxon>Mycobacteriales</taxon>
        <taxon>Mycobacteriaceae</taxon>
        <taxon>Mycobacterium</taxon>
    </lineage>
</organism>
<name>A0A1V3XIN0_MYCKA</name>
<evidence type="ECO:0000313" key="2">
    <source>
        <dbReference type="EMBL" id="OOK78968.1"/>
    </source>
</evidence>
<evidence type="ECO:0000256" key="1">
    <source>
        <dbReference type="SAM" id="MobiDB-lite"/>
    </source>
</evidence>
<evidence type="ECO:0000313" key="3">
    <source>
        <dbReference type="Proteomes" id="UP000189229"/>
    </source>
</evidence>
<feature type="region of interest" description="Disordered" evidence="1">
    <location>
        <begin position="1"/>
        <end position="22"/>
    </location>
</feature>
<dbReference type="EMBL" id="MVBM01000002">
    <property type="protein sequence ID" value="OOK78968.1"/>
    <property type="molecule type" value="Genomic_DNA"/>
</dbReference>